<evidence type="ECO:0000256" key="1">
    <source>
        <dbReference type="ARBA" id="ARBA00010613"/>
    </source>
</evidence>
<reference evidence="4 5" key="1">
    <citation type="submission" date="2016-10" db="EMBL/GenBank/DDBJ databases">
        <authorList>
            <person name="de Groot N.N."/>
        </authorList>
    </citation>
    <scope>NUCLEOTIDE SEQUENCE [LARGE SCALE GENOMIC DNA]</scope>
    <source>
        <strain evidence="4 5">HL3</strain>
    </source>
</reference>
<dbReference type="PANTHER" id="PTHR23088:SF50">
    <property type="entry name" value="HYDROLASE YHCX"/>
    <property type="match status" value="1"/>
</dbReference>
<dbReference type="SUPFAM" id="SSF56317">
    <property type="entry name" value="Carbon-nitrogen hydrolase"/>
    <property type="match status" value="1"/>
</dbReference>
<name>A0A1I1QZT8_9GAMM</name>
<dbReference type="Gene3D" id="3.60.110.10">
    <property type="entry name" value="Carbon-nitrogen hydrolase"/>
    <property type="match status" value="1"/>
</dbReference>
<dbReference type="PANTHER" id="PTHR23088">
    <property type="entry name" value="NITRILASE-RELATED"/>
    <property type="match status" value="1"/>
</dbReference>
<dbReference type="Gene3D" id="3.40.630.30">
    <property type="match status" value="1"/>
</dbReference>
<proteinExistence type="inferred from homology"/>
<dbReference type="GO" id="GO:0016787">
    <property type="term" value="F:hydrolase activity"/>
    <property type="evidence" value="ECO:0007669"/>
    <property type="project" value="UniProtKB-KW"/>
</dbReference>
<dbReference type="PROSITE" id="PS50263">
    <property type="entry name" value="CN_HYDROLASE"/>
    <property type="match status" value="1"/>
</dbReference>
<sequence>MSEYAHEDEHRLTLRNLQPEDYPDIKAAMDAVYPGIGGAWTHKEYLAQIHRFPEGQIAIEDNGRVVAAAFAVIVDYEDFGDQHTYEDVIAGARFTTHDPNGDVLYGVDIFVHPDYRGMRLGRRLYDARKELCRQLNLRAMIAGGRIPGYGRYADQMGPHEYIEQVRRREIYDPILTFQLANDFQVKRVLKGYLPEDEESRGYATLLQWNNFYYEPKEQPLFGGTKTTARVGLVQWQMRSMTSLEELIGQLEFFVDAMGAYESDFVIFPELFNLPLMALVEAPYPAEAIRELAGYTEPLVEAIQRLAVTYNTNIIAGSMPEYVDGRLHNVSYLCRRDGTADGQRKLHITPQESKDWALEGGDELRVFDTDVGRVGILVCYDVEFPELGRTLFEQGVQILFVPFWTDTRNAYLRVRHCAQARAIENECYVAIAGSVGNLPNVENVDIQYAQSAVFTPCDFSFPQDGILAESSPNTEMTLVVDLELDKLKQLRNEGTVRNFQDRRLDLYRVSWLNDRPEPRS</sequence>
<keyword evidence="4" id="KW-0378">Hydrolase</keyword>
<dbReference type="InterPro" id="IPR000182">
    <property type="entry name" value="GNAT_dom"/>
</dbReference>
<feature type="domain" description="N-acetyltransferase" evidence="3">
    <location>
        <begin position="12"/>
        <end position="184"/>
    </location>
</feature>
<comment type="similarity">
    <text evidence="1">Belongs to the carbon-nitrogen hydrolase superfamily. NIT1/NIT2 family.</text>
</comment>
<dbReference type="InterPro" id="IPR003010">
    <property type="entry name" value="C-N_Hydrolase"/>
</dbReference>
<protein>
    <submittedName>
        <fullName evidence="4">Predicted amidohydrolase</fullName>
    </submittedName>
</protein>
<evidence type="ECO:0000313" key="4">
    <source>
        <dbReference type="EMBL" id="SFD25388.1"/>
    </source>
</evidence>
<accession>A0A1I1QZT8</accession>
<dbReference type="RefSeq" id="WP_093427935.1">
    <property type="nucleotide sequence ID" value="NZ_FOMJ01000003.1"/>
</dbReference>
<dbReference type="GO" id="GO:0016747">
    <property type="term" value="F:acyltransferase activity, transferring groups other than amino-acyl groups"/>
    <property type="evidence" value="ECO:0007669"/>
    <property type="project" value="InterPro"/>
</dbReference>
<dbReference type="PROSITE" id="PS51186">
    <property type="entry name" value="GNAT"/>
    <property type="match status" value="1"/>
</dbReference>
<feature type="domain" description="CN hydrolase" evidence="2">
    <location>
        <begin position="228"/>
        <end position="483"/>
    </location>
</feature>
<evidence type="ECO:0000259" key="2">
    <source>
        <dbReference type="PROSITE" id="PS50263"/>
    </source>
</evidence>
<dbReference type="InterPro" id="IPR016181">
    <property type="entry name" value="Acyl_CoA_acyltransferase"/>
</dbReference>
<dbReference type="EMBL" id="FOMJ01000003">
    <property type="protein sequence ID" value="SFD25388.1"/>
    <property type="molecule type" value="Genomic_DNA"/>
</dbReference>
<dbReference type="SUPFAM" id="SSF55729">
    <property type="entry name" value="Acyl-CoA N-acyltransferases (Nat)"/>
    <property type="match status" value="1"/>
</dbReference>
<dbReference type="PROSITE" id="PS01227">
    <property type="entry name" value="UPF0012"/>
    <property type="match status" value="1"/>
</dbReference>
<dbReference type="AlphaFoldDB" id="A0A1I1QZT8"/>
<dbReference type="STRING" id="1123397.SAMN05660831_01285"/>
<evidence type="ECO:0000313" key="5">
    <source>
        <dbReference type="Proteomes" id="UP000198611"/>
    </source>
</evidence>
<dbReference type="InterPro" id="IPR036526">
    <property type="entry name" value="C-N_Hydrolase_sf"/>
</dbReference>
<dbReference type="CDD" id="cd07574">
    <property type="entry name" value="nitrilase_Rim1_like"/>
    <property type="match status" value="1"/>
</dbReference>
<keyword evidence="5" id="KW-1185">Reference proteome</keyword>
<dbReference type="CDD" id="cd04301">
    <property type="entry name" value="NAT_SF"/>
    <property type="match status" value="1"/>
</dbReference>
<organism evidence="4 5">
    <name type="scientific">Thiohalospira halophila DSM 15071</name>
    <dbReference type="NCBI Taxonomy" id="1123397"/>
    <lineage>
        <taxon>Bacteria</taxon>
        <taxon>Pseudomonadati</taxon>
        <taxon>Pseudomonadota</taxon>
        <taxon>Gammaproteobacteria</taxon>
        <taxon>Thiohalospirales</taxon>
        <taxon>Thiohalospiraceae</taxon>
        <taxon>Thiohalospira</taxon>
    </lineage>
</organism>
<evidence type="ECO:0000259" key="3">
    <source>
        <dbReference type="PROSITE" id="PS51186"/>
    </source>
</evidence>
<dbReference type="Proteomes" id="UP000198611">
    <property type="component" value="Unassembled WGS sequence"/>
</dbReference>
<dbReference type="Pfam" id="PF00583">
    <property type="entry name" value="Acetyltransf_1"/>
    <property type="match status" value="1"/>
</dbReference>
<dbReference type="InterPro" id="IPR001110">
    <property type="entry name" value="UPF0012_CS"/>
</dbReference>
<gene>
    <name evidence="4" type="ORF">SAMN05660831_01285</name>
</gene>
<dbReference type="Pfam" id="PF00795">
    <property type="entry name" value="CN_hydrolase"/>
    <property type="match status" value="1"/>
</dbReference>
<dbReference type="OrthoDB" id="9811121at2"/>